<name>A0A059CQV8_EUCGR</name>
<gene>
    <name evidence="1" type="ORF">EUGRSUZ_C01955</name>
</gene>
<proteinExistence type="predicted"/>
<organism evidence="1">
    <name type="scientific">Eucalyptus grandis</name>
    <name type="common">Flooded gum</name>
    <dbReference type="NCBI Taxonomy" id="71139"/>
    <lineage>
        <taxon>Eukaryota</taxon>
        <taxon>Viridiplantae</taxon>
        <taxon>Streptophyta</taxon>
        <taxon>Embryophyta</taxon>
        <taxon>Tracheophyta</taxon>
        <taxon>Spermatophyta</taxon>
        <taxon>Magnoliopsida</taxon>
        <taxon>eudicotyledons</taxon>
        <taxon>Gunneridae</taxon>
        <taxon>Pentapetalae</taxon>
        <taxon>rosids</taxon>
        <taxon>malvids</taxon>
        <taxon>Myrtales</taxon>
        <taxon>Myrtaceae</taxon>
        <taxon>Myrtoideae</taxon>
        <taxon>Eucalypteae</taxon>
        <taxon>Eucalyptus</taxon>
    </lineage>
</organism>
<reference evidence="1" key="1">
    <citation type="submission" date="2013-07" db="EMBL/GenBank/DDBJ databases">
        <title>The genome of Eucalyptus grandis.</title>
        <authorList>
            <person name="Schmutz J."/>
            <person name="Hayes R."/>
            <person name="Myburg A."/>
            <person name="Tuskan G."/>
            <person name="Grattapaglia D."/>
            <person name="Rokhsar D.S."/>
        </authorList>
    </citation>
    <scope>NUCLEOTIDE SEQUENCE</scope>
    <source>
        <tissue evidence="1">Leaf extractions</tissue>
    </source>
</reference>
<dbReference type="AlphaFoldDB" id="A0A059CQV8"/>
<dbReference type="EMBL" id="KK198755">
    <property type="protein sequence ID" value="KCW80594.1"/>
    <property type="molecule type" value="Genomic_DNA"/>
</dbReference>
<accession>A0A059CQV8</accession>
<protein>
    <submittedName>
        <fullName evidence="1">Uncharacterized protein</fullName>
    </submittedName>
</protein>
<evidence type="ECO:0000313" key="1">
    <source>
        <dbReference type="EMBL" id="KCW80594.1"/>
    </source>
</evidence>
<dbReference type="InParanoid" id="A0A059CQV8"/>
<dbReference type="Gramene" id="KCW80594">
    <property type="protein sequence ID" value="KCW80594"/>
    <property type="gene ID" value="EUGRSUZ_C01955"/>
</dbReference>
<sequence>MWICTAGSCQTSRCRCCFRPAIWFAFSSEFSRPCRRLAHRRRPSPFTALTAGLAIVAPIPRLPAYSNTTAAVPGGFR</sequence>